<evidence type="ECO:0000259" key="5">
    <source>
        <dbReference type="PROSITE" id="PS50931"/>
    </source>
</evidence>
<dbReference type="EMBL" id="RXMA01000092">
    <property type="protein sequence ID" value="RTR10893.1"/>
    <property type="molecule type" value="Genomic_DNA"/>
</dbReference>
<dbReference type="Proteomes" id="UP000277007">
    <property type="component" value="Unassembled WGS sequence"/>
</dbReference>
<organism evidence="6 7">
    <name type="scientific">Azospirillum griseum</name>
    <dbReference type="NCBI Taxonomy" id="2496639"/>
    <lineage>
        <taxon>Bacteria</taxon>
        <taxon>Pseudomonadati</taxon>
        <taxon>Pseudomonadota</taxon>
        <taxon>Alphaproteobacteria</taxon>
        <taxon>Rhodospirillales</taxon>
        <taxon>Azospirillaceae</taxon>
        <taxon>Azospirillum</taxon>
    </lineage>
</organism>
<dbReference type="PANTHER" id="PTHR30579:SF3">
    <property type="entry name" value="TRANSCRIPTIONAL REGULATORY PROTEIN"/>
    <property type="match status" value="1"/>
</dbReference>
<reference evidence="6 7" key="1">
    <citation type="submission" date="2018-12" db="EMBL/GenBank/DDBJ databases">
        <authorList>
            <person name="Yang Y."/>
        </authorList>
    </citation>
    <scope>NUCLEOTIDE SEQUENCE [LARGE SCALE GENOMIC DNA]</scope>
    <source>
        <strain evidence="6 7">L-25-5w-1</strain>
    </source>
</reference>
<keyword evidence="3" id="KW-0238">DNA-binding</keyword>
<dbReference type="InterPro" id="IPR000847">
    <property type="entry name" value="LysR_HTH_N"/>
</dbReference>
<dbReference type="InterPro" id="IPR050176">
    <property type="entry name" value="LTTR"/>
</dbReference>
<dbReference type="SUPFAM" id="SSF46785">
    <property type="entry name" value="Winged helix' DNA-binding domain"/>
    <property type="match status" value="1"/>
</dbReference>
<dbReference type="InterPro" id="IPR036388">
    <property type="entry name" value="WH-like_DNA-bd_sf"/>
</dbReference>
<dbReference type="Pfam" id="PF00126">
    <property type="entry name" value="HTH_1"/>
    <property type="match status" value="1"/>
</dbReference>
<keyword evidence="2" id="KW-0805">Transcription regulation</keyword>
<dbReference type="PANTHER" id="PTHR30579">
    <property type="entry name" value="TRANSCRIPTIONAL REGULATOR"/>
    <property type="match status" value="1"/>
</dbReference>
<name>A0A431V9G7_9PROT</name>
<proteinExistence type="inferred from homology"/>
<evidence type="ECO:0000256" key="3">
    <source>
        <dbReference type="ARBA" id="ARBA00023125"/>
    </source>
</evidence>
<evidence type="ECO:0000313" key="7">
    <source>
        <dbReference type="Proteomes" id="UP000277007"/>
    </source>
</evidence>
<evidence type="ECO:0000256" key="2">
    <source>
        <dbReference type="ARBA" id="ARBA00023015"/>
    </source>
</evidence>
<dbReference type="InterPro" id="IPR036390">
    <property type="entry name" value="WH_DNA-bd_sf"/>
</dbReference>
<dbReference type="SUPFAM" id="SSF53850">
    <property type="entry name" value="Periplasmic binding protein-like II"/>
    <property type="match status" value="1"/>
</dbReference>
<feature type="domain" description="HTH lysR-type" evidence="5">
    <location>
        <begin position="42"/>
        <end position="99"/>
    </location>
</feature>
<dbReference type="AlphaFoldDB" id="A0A431V9G7"/>
<gene>
    <name evidence="6" type="ORF">EJ903_26270</name>
</gene>
<evidence type="ECO:0000256" key="1">
    <source>
        <dbReference type="ARBA" id="ARBA00009437"/>
    </source>
</evidence>
<comment type="similarity">
    <text evidence="1">Belongs to the LysR transcriptional regulatory family.</text>
</comment>
<dbReference type="OrthoDB" id="7333438at2"/>
<keyword evidence="4" id="KW-0804">Transcription</keyword>
<evidence type="ECO:0000256" key="4">
    <source>
        <dbReference type="ARBA" id="ARBA00023163"/>
    </source>
</evidence>
<comment type="caution">
    <text evidence="6">The sequence shown here is derived from an EMBL/GenBank/DDBJ whole genome shotgun (WGS) entry which is preliminary data.</text>
</comment>
<dbReference type="GO" id="GO:0003677">
    <property type="term" value="F:DNA binding"/>
    <property type="evidence" value="ECO:0007669"/>
    <property type="project" value="UniProtKB-KW"/>
</dbReference>
<keyword evidence="7" id="KW-1185">Reference proteome</keyword>
<accession>A0A431V9G7</accession>
<evidence type="ECO:0000313" key="6">
    <source>
        <dbReference type="EMBL" id="RTR10893.1"/>
    </source>
</evidence>
<sequence>MPRDLRQIKEIFISASNNFYSSSSHRNLVYRGRKVGVTALSLDWDDINLILVVARSGGFSGGAAILGLDQSTVSRRIARIETTAGAPLFVRSRSGIIATDFCLELLQLAEEMDRHGKSFNQTLRSLRKQPERVVLIKASGGLISYFVGPLAAERPIGPLAYVQHLHPDITLPPLRPVAESSPECEDIRLRWTEPDVLPLGSPDLRIRRLARVPWAVHHARTSFASSRPNHWDELPEHPLLSHSALVLYPSQSALGPWLDTFARASAHPTVPTEAAQEKLLLSGSVLTPLPTFATLVNLNIVALPIHQPPMHLDLWIMAKAEALRDKTVRAAFDGLVKLFHAFDWERLKAH</sequence>
<dbReference type="RefSeq" id="WP_126620809.1">
    <property type="nucleotide sequence ID" value="NZ_JBHUCY010000024.1"/>
</dbReference>
<protein>
    <submittedName>
        <fullName evidence="6">LysR family transcriptional regulator</fullName>
    </submittedName>
</protein>
<dbReference type="GO" id="GO:0003700">
    <property type="term" value="F:DNA-binding transcription factor activity"/>
    <property type="evidence" value="ECO:0007669"/>
    <property type="project" value="InterPro"/>
</dbReference>
<dbReference type="PROSITE" id="PS50931">
    <property type="entry name" value="HTH_LYSR"/>
    <property type="match status" value="1"/>
</dbReference>
<dbReference type="Gene3D" id="1.10.10.10">
    <property type="entry name" value="Winged helix-like DNA-binding domain superfamily/Winged helix DNA-binding domain"/>
    <property type="match status" value="1"/>
</dbReference>